<organism evidence="1 2">
    <name type="scientific">bacterium (Candidatus Blackallbacteria) CG17_big_fil_post_rev_8_21_14_2_50_48_46</name>
    <dbReference type="NCBI Taxonomy" id="2014261"/>
    <lineage>
        <taxon>Bacteria</taxon>
        <taxon>Candidatus Blackallbacteria</taxon>
    </lineage>
</organism>
<dbReference type="AlphaFoldDB" id="A0A2M7G6I3"/>
<reference evidence="1 2" key="1">
    <citation type="submission" date="2017-09" db="EMBL/GenBank/DDBJ databases">
        <title>Depth-based differentiation of microbial function through sediment-hosted aquifers and enrichment of novel symbionts in the deep terrestrial subsurface.</title>
        <authorList>
            <person name="Probst A.J."/>
            <person name="Ladd B."/>
            <person name="Jarett J.K."/>
            <person name="Geller-Mcgrath D.E."/>
            <person name="Sieber C.M."/>
            <person name="Emerson J.B."/>
            <person name="Anantharaman K."/>
            <person name="Thomas B.C."/>
            <person name="Malmstrom R."/>
            <person name="Stieglmeier M."/>
            <person name="Klingl A."/>
            <person name="Woyke T."/>
            <person name="Ryan C.M."/>
            <person name="Banfield J.F."/>
        </authorList>
    </citation>
    <scope>NUCLEOTIDE SEQUENCE [LARGE SCALE GENOMIC DNA]</scope>
    <source>
        <strain evidence="1">CG17_big_fil_post_rev_8_21_14_2_50_48_46</strain>
    </source>
</reference>
<name>A0A2M7G6I3_9BACT</name>
<proteinExistence type="predicted"/>
<accession>A0A2M7G6I3</accession>
<comment type="caution">
    <text evidence="1">The sequence shown here is derived from an EMBL/GenBank/DDBJ whole genome shotgun (WGS) entry which is preliminary data.</text>
</comment>
<evidence type="ECO:0000313" key="1">
    <source>
        <dbReference type="EMBL" id="PIW17240.1"/>
    </source>
</evidence>
<dbReference type="EMBL" id="PFFQ01000026">
    <property type="protein sequence ID" value="PIW17240.1"/>
    <property type="molecule type" value="Genomic_DNA"/>
</dbReference>
<protein>
    <submittedName>
        <fullName evidence="1">Uncharacterized protein</fullName>
    </submittedName>
</protein>
<dbReference type="Proteomes" id="UP000231019">
    <property type="component" value="Unassembled WGS sequence"/>
</dbReference>
<sequence length="100" mass="11108">MAQAKPEKSCNDTVLKYVIENKDLEAAKAQILKAAGNTPVVFMEIPLAQNRVELMALASSLTPSQKKELEILQQDGVMVKRIAEAHFEGNQVSFDLTHRK</sequence>
<evidence type="ECO:0000313" key="2">
    <source>
        <dbReference type="Proteomes" id="UP000231019"/>
    </source>
</evidence>
<gene>
    <name evidence="1" type="ORF">COW36_09735</name>
</gene>